<organism evidence="2 3">
    <name type="scientific">Streblomastix strix</name>
    <dbReference type="NCBI Taxonomy" id="222440"/>
    <lineage>
        <taxon>Eukaryota</taxon>
        <taxon>Metamonada</taxon>
        <taxon>Preaxostyla</taxon>
        <taxon>Oxymonadida</taxon>
        <taxon>Streblomastigidae</taxon>
        <taxon>Streblomastix</taxon>
    </lineage>
</organism>
<dbReference type="Pfam" id="PF00240">
    <property type="entry name" value="ubiquitin"/>
    <property type="match status" value="1"/>
</dbReference>
<name>A0A5J4X6T9_9EUKA</name>
<dbReference type="EMBL" id="SNRW01000213">
    <property type="protein sequence ID" value="KAA6402592.1"/>
    <property type="molecule type" value="Genomic_DNA"/>
</dbReference>
<protein>
    <recommendedName>
        <fullName evidence="1">Ubiquitin-like domain-containing protein</fullName>
    </recommendedName>
</protein>
<dbReference type="InterPro" id="IPR000626">
    <property type="entry name" value="Ubiquitin-like_dom"/>
</dbReference>
<comment type="caution">
    <text evidence="2">The sequence shown here is derived from an EMBL/GenBank/DDBJ whole genome shotgun (WGS) entry which is preliminary data.</text>
</comment>
<sequence>MLKDEKKFDAYKTSTNDIWAFGMLFAEAILQQPVLTVEKDEERFAFMRETKVPVSQSGDDVQMKIFVKTLANKTIAFKVYKADTIESVMNKIQGKEGIQKEETLNLVPYIAVLQIVRGSQPLNNPISIISSATNSDQFFTVSSN</sequence>
<dbReference type="Gene3D" id="3.10.20.90">
    <property type="entry name" value="Phosphatidylinositol 3-kinase Catalytic Subunit, Chain A, domain 1"/>
    <property type="match status" value="1"/>
</dbReference>
<proteinExistence type="predicted"/>
<dbReference type="Proteomes" id="UP000324800">
    <property type="component" value="Unassembled WGS sequence"/>
</dbReference>
<dbReference type="InterPro" id="IPR029071">
    <property type="entry name" value="Ubiquitin-like_domsf"/>
</dbReference>
<feature type="domain" description="Ubiquitin-like" evidence="1">
    <location>
        <begin position="65"/>
        <end position="102"/>
    </location>
</feature>
<evidence type="ECO:0000313" key="2">
    <source>
        <dbReference type="EMBL" id="KAA6402592.1"/>
    </source>
</evidence>
<reference evidence="2 3" key="1">
    <citation type="submission" date="2019-03" db="EMBL/GenBank/DDBJ databases">
        <title>Single cell metagenomics reveals metabolic interactions within the superorganism composed of flagellate Streblomastix strix and complex community of Bacteroidetes bacteria on its surface.</title>
        <authorList>
            <person name="Treitli S.C."/>
            <person name="Kolisko M."/>
            <person name="Husnik F."/>
            <person name="Keeling P."/>
            <person name="Hampl V."/>
        </authorList>
    </citation>
    <scope>NUCLEOTIDE SEQUENCE [LARGE SCALE GENOMIC DNA]</scope>
    <source>
        <strain evidence="2">ST1C</strain>
    </source>
</reference>
<dbReference type="SUPFAM" id="SSF54236">
    <property type="entry name" value="Ubiquitin-like"/>
    <property type="match status" value="1"/>
</dbReference>
<dbReference type="AlphaFoldDB" id="A0A5J4X6T9"/>
<evidence type="ECO:0000259" key="1">
    <source>
        <dbReference type="Pfam" id="PF00240"/>
    </source>
</evidence>
<gene>
    <name evidence="2" type="ORF">EZS28_001885</name>
</gene>
<accession>A0A5J4X6T9</accession>
<evidence type="ECO:0000313" key="3">
    <source>
        <dbReference type="Proteomes" id="UP000324800"/>
    </source>
</evidence>